<dbReference type="RefSeq" id="WP_286852480.1">
    <property type="nucleotide sequence ID" value="NZ_JBLXDY010000003.1"/>
</dbReference>
<organism evidence="1 2">
    <name type="scientific">Xanthomarina gelatinilytica</name>
    <dbReference type="NCBI Taxonomy" id="1137281"/>
    <lineage>
        <taxon>Bacteria</taxon>
        <taxon>Pseudomonadati</taxon>
        <taxon>Bacteroidota</taxon>
        <taxon>Flavobacteriia</taxon>
        <taxon>Flavobacteriales</taxon>
        <taxon>Flavobacteriaceae</taxon>
        <taxon>Xanthomarina</taxon>
    </lineage>
</organism>
<dbReference type="Proteomes" id="UP000263268">
    <property type="component" value="Unassembled WGS sequence"/>
</dbReference>
<accession>A0A3D6BUU5</accession>
<comment type="caution">
    <text evidence="1">The sequence shown here is derived from an EMBL/GenBank/DDBJ whole genome shotgun (WGS) entry which is preliminary data.</text>
</comment>
<evidence type="ECO:0000313" key="1">
    <source>
        <dbReference type="EMBL" id="HCY81815.1"/>
    </source>
</evidence>
<proteinExistence type="predicted"/>
<evidence type="ECO:0000313" key="2">
    <source>
        <dbReference type="Proteomes" id="UP000263268"/>
    </source>
</evidence>
<dbReference type="EMBL" id="DPRK01000150">
    <property type="protein sequence ID" value="HCY81815.1"/>
    <property type="molecule type" value="Genomic_DNA"/>
</dbReference>
<dbReference type="AlphaFoldDB" id="A0A3D6BUU5"/>
<protein>
    <submittedName>
        <fullName evidence="1">Uncharacterized protein</fullName>
    </submittedName>
</protein>
<sequence length="246" mass="27548">MATYRGIIFIKGTIGGINFYDRLGKPTLREGGGGFTREAIKNSPRMVRVRENNDEFSEASRTNKYFKRSIRPFTIGYKDGTLHSRLMQLFTRIKDADLVSKRGERQVSLGMATDTGKHLLTHFVFTPKRPNLFPCNYEFDWNSLTLHVTGFQAAHAGFPKEASYMEVLLGLIRFDFETKSYTQVIEAPLILERDYMGDAFSIPVSALPSGTGTVFAIARVAFYQMVNGEGYMLSGGHAFGVQVVGI</sequence>
<gene>
    <name evidence="1" type="ORF">DHV22_09560</name>
</gene>
<name>A0A3D6BUU5_9FLAO</name>
<reference evidence="1 2" key="1">
    <citation type="journal article" date="2018" name="Nat. Biotechnol.">
        <title>A standardized bacterial taxonomy based on genome phylogeny substantially revises the tree of life.</title>
        <authorList>
            <person name="Parks D.H."/>
            <person name="Chuvochina M."/>
            <person name="Waite D.W."/>
            <person name="Rinke C."/>
            <person name="Skarshewski A."/>
            <person name="Chaumeil P.A."/>
            <person name="Hugenholtz P."/>
        </authorList>
    </citation>
    <scope>NUCLEOTIDE SEQUENCE [LARGE SCALE GENOMIC DNA]</scope>
    <source>
        <strain evidence="1">UBA10227</strain>
    </source>
</reference>